<dbReference type="SUPFAM" id="SSF51445">
    <property type="entry name" value="(Trans)glycosidases"/>
    <property type="match status" value="1"/>
</dbReference>
<keyword evidence="7" id="KW-0119">Carbohydrate metabolism</keyword>
<evidence type="ECO:0000313" key="17">
    <source>
        <dbReference type="Proteomes" id="UP000054321"/>
    </source>
</evidence>
<dbReference type="AlphaFoldDB" id="A0A0C3CWJ4"/>
<name>A0A0C3CWJ4_OIDMZ</name>
<comment type="similarity">
    <text evidence="2 13">Belongs to the glycosyl hydrolase 5 (cellulase A) family.</text>
</comment>
<dbReference type="Proteomes" id="UP000054321">
    <property type="component" value="Unassembled WGS sequence"/>
</dbReference>
<evidence type="ECO:0000256" key="4">
    <source>
        <dbReference type="ARBA" id="ARBA00022729"/>
    </source>
</evidence>
<evidence type="ECO:0000256" key="5">
    <source>
        <dbReference type="ARBA" id="ARBA00022801"/>
    </source>
</evidence>
<evidence type="ECO:0000256" key="9">
    <source>
        <dbReference type="ARBA" id="ARBA00023295"/>
    </source>
</evidence>
<dbReference type="PROSITE" id="PS00562">
    <property type="entry name" value="CBM1_1"/>
    <property type="match status" value="1"/>
</dbReference>
<feature type="signal peptide" evidence="14">
    <location>
        <begin position="1"/>
        <end position="22"/>
    </location>
</feature>
<keyword evidence="10" id="KW-0624">Polysaccharide degradation</keyword>
<dbReference type="SMART" id="SM00236">
    <property type="entry name" value="fCBD"/>
    <property type="match status" value="1"/>
</dbReference>
<dbReference type="Gene3D" id="3.20.20.80">
    <property type="entry name" value="Glycosidases"/>
    <property type="match status" value="1"/>
</dbReference>
<evidence type="ECO:0000313" key="16">
    <source>
        <dbReference type="EMBL" id="KIM94067.1"/>
    </source>
</evidence>
<keyword evidence="17" id="KW-1185">Reference proteome</keyword>
<evidence type="ECO:0000256" key="11">
    <source>
        <dbReference type="ARBA" id="ARBA00059691"/>
    </source>
</evidence>
<accession>A0A0C3CWJ4</accession>
<evidence type="ECO:0000256" key="14">
    <source>
        <dbReference type="SAM" id="SignalP"/>
    </source>
</evidence>
<sequence length="427" mass="44751">MTPLYAIVGCAILLGRAVSAQGGPWSQCGGQGWSGATSCVSGYTCVYSNQWYSQCLPGTSTQVTPTPTQTSNPGGGGKTKYGMCTSLPASDWIKVVMEAAGVNMAGFDFGMATTGTQDASQILTPPNEQMAHFVNDDKMNIFRLPVGWQFLVDSPGAQLNTGDFARYDSLVQACLSTGAACILDVGDSSSPISSAQSANGMLTDARWNGAIVGQGGPSNDQLANIWSQLASKYASRSQIIFGVMNEPHDVPSITTWAATVQACVNAIRTAGATSQIILLPGNDWTGAATFVSDGSFAALSNVKNIDGSTTNLIFDVHKYLDSDGSGTHTDCVTANVDVFNNLASTLRGAGRQAMVTETGGGNTQSCITYVCQEVATLNSNSDVYLGYVAWAAGAWQPSWNYALDLVPTQNGNGWTDTSLVNACFKRT</sequence>
<dbReference type="OrthoDB" id="5823761at2759"/>
<dbReference type="Pfam" id="PF00150">
    <property type="entry name" value="Cellulase"/>
    <property type="match status" value="1"/>
</dbReference>
<evidence type="ECO:0000256" key="13">
    <source>
        <dbReference type="RuleBase" id="RU361153"/>
    </source>
</evidence>
<evidence type="ECO:0000256" key="3">
    <source>
        <dbReference type="ARBA" id="ARBA00012601"/>
    </source>
</evidence>
<keyword evidence="5 13" id="KW-0378">Hydrolase</keyword>
<protein>
    <recommendedName>
        <fullName evidence="12">Endoglucanase EG-II</fullName>
        <ecNumber evidence="3">3.2.1.4</ecNumber>
    </recommendedName>
</protein>
<dbReference type="InterPro" id="IPR035971">
    <property type="entry name" value="CBD_sf"/>
</dbReference>
<reference evidence="16 17" key="1">
    <citation type="submission" date="2014-04" db="EMBL/GenBank/DDBJ databases">
        <authorList>
            <consortium name="DOE Joint Genome Institute"/>
            <person name="Kuo A."/>
            <person name="Martino E."/>
            <person name="Perotto S."/>
            <person name="Kohler A."/>
            <person name="Nagy L.G."/>
            <person name="Floudas D."/>
            <person name="Copeland A."/>
            <person name="Barry K.W."/>
            <person name="Cichocki N."/>
            <person name="Veneault-Fourrey C."/>
            <person name="LaButti K."/>
            <person name="Lindquist E.A."/>
            <person name="Lipzen A."/>
            <person name="Lundell T."/>
            <person name="Morin E."/>
            <person name="Murat C."/>
            <person name="Sun H."/>
            <person name="Tunlid A."/>
            <person name="Henrissat B."/>
            <person name="Grigoriev I.V."/>
            <person name="Hibbett D.S."/>
            <person name="Martin F."/>
            <person name="Nordberg H.P."/>
            <person name="Cantor M.N."/>
            <person name="Hua S.X."/>
        </authorList>
    </citation>
    <scope>NUCLEOTIDE SEQUENCE [LARGE SCALE GENOMIC DNA]</scope>
    <source>
        <strain evidence="16 17">Zn</strain>
    </source>
</reference>
<evidence type="ECO:0000259" key="15">
    <source>
        <dbReference type="PROSITE" id="PS51164"/>
    </source>
</evidence>
<comment type="catalytic activity">
    <reaction evidence="1">
        <text>Endohydrolysis of (1-&gt;4)-beta-D-glucosidic linkages in cellulose, lichenin and cereal beta-D-glucans.</text>
        <dbReference type="EC" id="3.2.1.4"/>
    </reaction>
</comment>
<dbReference type="STRING" id="913774.A0A0C3CWJ4"/>
<dbReference type="InterPro" id="IPR017853">
    <property type="entry name" value="GH"/>
</dbReference>
<dbReference type="PANTHER" id="PTHR34142:SF5">
    <property type="entry name" value="CBM1 DOMAIN-CONTAINING PROTEIN"/>
    <property type="match status" value="1"/>
</dbReference>
<evidence type="ECO:0000256" key="1">
    <source>
        <dbReference type="ARBA" id="ARBA00000966"/>
    </source>
</evidence>
<gene>
    <name evidence="16" type="ORF">OIDMADRAFT_60905</name>
</gene>
<dbReference type="FunFam" id="3.20.20.80:FF:000124">
    <property type="entry name" value="Exported cellulase"/>
    <property type="match status" value="1"/>
</dbReference>
<dbReference type="GO" id="GO:0030245">
    <property type="term" value="P:cellulose catabolic process"/>
    <property type="evidence" value="ECO:0007669"/>
    <property type="project" value="UniProtKB-KW"/>
</dbReference>
<evidence type="ECO:0000256" key="12">
    <source>
        <dbReference type="ARBA" id="ARBA00074271"/>
    </source>
</evidence>
<dbReference type="HOGENOM" id="CLU_029718_1_0_1"/>
<evidence type="ECO:0000256" key="2">
    <source>
        <dbReference type="ARBA" id="ARBA00005641"/>
    </source>
</evidence>
<keyword evidence="4 14" id="KW-0732">Signal</keyword>
<evidence type="ECO:0000256" key="7">
    <source>
        <dbReference type="ARBA" id="ARBA00023277"/>
    </source>
</evidence>
<keyword evidence="6" id="KW-0136">Cellulose degradation</keyword>
<dbReference type="Pfam" id="PF00734">
    <property type="entry name" value="CBM_1"/>
    <property type="match status" value="1"/>
</dbReference>
<comment type="function">
    <text evidence="11">Endoglucanase (EG) that cleaves the internal beta-1,4-glucosidic bonds in cellulose. The degradation of cellulose involves an interplay between different cellulolytic enzymes. Hydrolysis starts with EGs, which cut internal glycosidic linkages to reduce the polymerization degree of the substrate and creates new chain ends for exocellobiohydrolases (CBHs). The CBH release the disaccharide cellobiose from the non-reducing end of the cellulose polymer chain. Finally, beta-1,4-glucosidases hydrolyze the cellobiose and other short cello-oligosaccharides into glucose units.</text>
</comment>
<organism evidence="16 17">
    <name type="scientific">Oidiodendron maius (strain Zn)</name>
    <dbReference type="NCBI Taxonomy" id="913774"/>
    <lineage>
        <taxon>Eukaryota</taxon>
        <taxon>Fungi</taxon>
        <taxon>Dikarya</taxon>
        <taxon>Ascomycota</taxon>
        <taxon>Pezizomycotina</taxon>
        <taxon>Leotiomycetes</taxon>
        <taxon>Leotiomycetes incertae sedis</taxon>
        <taxon>Myxotrichaceae</taxon>
        <taxon>Oidiodendron</taxon>
    </lineage>
</organism>
<evidence type="ECO:0000256" key="6">
    <source>
        <dbReference type="ARBA" id="ARBA00023001"/>
    </source>
</evidence>
<feature type="chain" id="PRO_5002176232" description="Endoglucanase EG-II" evidence="14">
    <location>
        <begin position="23"/>
        <end position="427"/>
    </location>
</feature>
<dbReference type="GO" id="GO:0030248">
    <property type="term" value="F:cellulose binding"/>
    <property type="evidence" value="ECO:0007669"/>
    <property type="project" value="InterPro"/>
</dbReference>
<feature type="domain" description="CBM1" evidence="15">
    <location>
        <begin position="20"/>
        <end position="56"/>
    </location>
</feature>
<dbReference type="GO" id="GO:0005576">
    <property type="term" value="C:extracellular region"/>
    <property type="evidence" value="ECO:0007669"/>
    <property type="project" value="InterPro"/>
</dbReference>
<dbReference type="InParanoid" id="A0A0C3CWJ4"/>
<evidence type="ECO:0000256" key="8">
    <source>
        <dbReference type="ARBA" id="ARBA00023283"/>
    </source>
</evidence>
<dbReference type="EC" id="3.2.1.4" evidence="3"/>
<reference evidence="17" key="2">
    <citation type="submission" date="2015-01" db="EMBL/GenBank/DDBJ databases">
        <title>Evolutionary Origins and Diversification of the Mycorrhizal Mutualists.</title>
        <authorList>
            <consortium name="DOE Joint Genome Institute"/>
            <consortium name="Mycorrhizal Genomics Consortium"/>
            <person name="Kohler A."/>
            <person name="Kuo A."/>
            <person name="Nagy L.G."/>
            <person name="Floudas D."/>
            <person name="Copeland A."/>
            <person name="Barry K.W."/>
            <person name="Cichocki N."/>
            <person name="Veneault-Fourrey C."/>
            <person name="LaButti K."/>
            <person name="Lindquist E.A."/>
            <person name="Lipzen A."/>
            <person name="Lundell T."/>
            <person name="Morin E."/>
            <person name="Murat C."/>
            <person name="Riley R."/>
            <person name="Ohm R."/>
            <person name="Sun H."/>
            <person name="Tunlid A."/>
            <person name="Henrissat B."/>
            <person name="Grigoriev I.V."/>
            <person name="Hibbett D.S."/>
            <person name="Martin F."/>
        </authorList>
    </citation>
    <scope>NUCLEOTIDE SEQUENCE [LARGE SCALE GENOMIC DNA]</scope>
    <source>
        <strain evidence="17">Zn</strain>
    </source>
</reference>
<dbReference type="PANTHER" id="PTHR34142">
    <property type="entry name" value="ENDO-BETA-1,4-GLUCANASE A"/>
    <property type="match status" value="1"/>
</dbReference>
<dbReference type="PROSITE" id="PS00659">
    <property type="entry name" value="GLYCOSYL_HYDROL_F5"/>
    <property type="match status" value="1"/>
</dbReference>
<dbReference type="EMBL" id="KN832891">
    <property type="protein sequence ID" value="KIM94067.1"/>
    <property type="molecule type" value="Genomic_DNA"/>
</dbReference>
<keyword evidence="9 13" id="KW-0326">Glycosidase</keyword>
<dbReference type="InterPro" id="IPR001547">
    <property type="entry name" value="Glyco_hydro_5"/>
</dbReference>
<dbReference type="InterPro" id="IPR018087">
    <property type="entry name" value="Glyco_hydro_5_CS"/>
</dbReference>
<dbReference type="GO" id="GO:0008810">
    <property type="term" value="F:cellulase activity"/>
    <property type="evidence" value="ECO:0007669"/>
    <property type="project" value="UniProtKB-EC"/>
</dbReference>
<dbReference type="SUPFAM" id="SSF57180">
    <property type="entry name" value="Cellulose-binding domain"/>
    <property type="match status" value="1"/>
</dbReference>
<proteinExistence type="inferred from homology"/>
<evidence type="ECO:0000256" key="10">
    <source>
        <dbReference type="ARBA" id="ARBA00023326"/>
    </source>
</evidence>
<dbReference type="PROSITE" id="PS51164">
    <property type="entry name" value="CBM1_2"/>
    <property type="match status" value="1"/>
</dbReference>
<keyword evidence="8" id="KW-0873">Pyrrolidone carboxylic acid</keyword>
<dbReference type="InterPro" id="IPR000254">
    <property type="entry name" value="CBD"/>
</dbReference>